<dbReference type="Pfam" id="PF18014">
    <property type="entry name" value="Acetyltransf_18"/>
    <property type="match status" value="1"/>
</dbReference>
<evidence type="ECO:0000313" key="3">
    <source>
        <dbReference type="Proteomes" id="UP000310754"/>
    </source>
</evidence>
<proteinExistence type="predicted"/>
<dbReference type="InterPro" id="IPR052729">
    <property type="entry name" value="Acyl/Acetyltrans_Enzymes"/>
</dbReference>
<dbReference type="RefSeq" id="WP_190237155.1">
    <property type="nucleotide sequence ID" value="NZ_SSOA01000016.1"/>
</dbReference>
<keyword evidence="3" id="KW-1185">Reference proteome</keyword>
<feature type="domain" description="N-acetyltransferase" evidence="1">
    <location>
        <begin position="12"/>
        <end position="147"/>
    </location>
</feature>
<dbReference type="InterPro" id="IPR016181">
    <property type="entry name" value="Acyl_CoA_acyltransferase"/>
</dbReference>
<dbReference type="CDD" id="cd04301">
    <property type="entry name" value="NAT_SF"/>
    <property type="match status" value="1"/>
</dbReference>
<comment type="caution">
    <text evidence="2">The sequence shown here is derived from an EMBL/GenBank/DDBJ whole genome shotgun (WGS) entry which is preliminary data.</text>
</comment>
<dbReference type="SUPFAM" id="SSF55729">
    <property type="entry name" value="Acyl-CoA N-acyltransferases (Nat)"/>
    <property type="match status" value="1"/>
</dbReference>
<dbReference type="GO" id="GO:0016747">
    <property type="term" value="F:acyltransferase activity, transferring groups other than amino-acyl groups"/>
    <property type="evidence" value="ECO:0007669"/>
    <property type="project" value="InterPro"/>
</dbReference>
<dbReference type="EMBL" id="SSOA01000016">
    <property type="protein sequence ID" value="THF47089.1"/>
    <property type="molecule type" value="Genomic_DNA"/>
</dbReference>
<evidence type="ECO:0000259" key="1">
    <source>
        <dbReference type="PROSITE" id="PS51186"/>
    </source>
</evidence>
<dbReference type="PANTHER" id="PTHR47237:SF2">
    <property type="entry name" value="BLL4206 PROTEIN"/>
    <property type="match status" value="1"/>
</dbReference>
<name>A0A4S3ZNR1_9HYPH</name>
<dbReference type="Gene3D" id="3.40.630.90">
    <property type="match status" value="1"/>
</dbReference>
<keyword evidence="2" id="KW-0808">Transferase</keyword>
<dbReference type="Proteomes" id="UP000310754">
    <property type="component" value="Unassembled WGS sequence"/>
</dbReference>
<reference evidence="2 3" key="1">
    <citation type="submission" date="2019-04" db="EMBL/GenBank/DDBJ databases">
        <title>Rhizobium terrae sp. nov., isolated from a paddy soil.</title>
        <authorList>
            <person name="Lin S.-Y."/>
            <person name="Hameed A."/>
            <person name="Huang H.-I."/>
            <person name="Young C.-C."/>
        </authorList>
    </citation>
    <scope>NUCLEOTIDE SEQUENCE [LARGE SCALE GENOMIC DNA]</scope>
    <source>
        <strain evidence="2 3">CC-HIH110</strain>
    </source>
</reference>
<dbReference type="InterPro" id="IPR000182">
    <property type="entry name" value="GNAT_dom"/>
</dbReference>
<evidence type="ECO:0000313" key="2">
    <source>
        <dbReference type="EMBL" id="THF47089.1"/>
    </source>
</evidence>
<protein>
    <submittedName>
        <fullName evidence="2">GNAT family N-acetyltransferase</fullName>
    </submittedName>
</protein>
<dbReference type="Gene3D" id="3.40.630.30">
    <property type="match status" value="1"/>
</dbReference>
<accession>A0A4S3ZNR1</accession>
<dbReference type="InterPro" id="IPR041496">
    <property type="entry name" value="YitH/HolE_GNAT"/>
</dbReference>
<gene>
    <name evidence="2" type="ORF">E6C51_18975</name>
</gene>
<organism evidence="2 3">
    <name type="scientific">Allorhizobium terrae</name>
    <dbReference type="NCBI Taxonomy" id="1848972"/>
    <lineage>
        <taxon>Bacteria</taxon>
        <taxon>Pseudomonadati</taxon>
        <taxon>Pseudomonadota</taxon>
        <taxon>Alphaproteobacteria</taxon>
        <taxon>Hyphomicrobiales</taxon>
        <taxon>Rhizobiaceae</taxon>
        <taxon>Rhizobium/Agrobacterium group</taxon>
        <taxon>Allorhizobium</taxon>
    </lineage>
</organism>
<dbReference type="PROSITE" id="PS51186">
    <property type="entry name" value="GNAT"/>
    <property type="match status" value="1"/>
</dbReference>
<dbReference type="AlphaFoldDB" id="A0A4S3ZNR1"/>
<dbReference type="PANTHER" id="PTHR47237">
    <property type="entry name" value="SLL0310 PROTEIN"/>
    <property type="match status" value="1"/>
</dbReference>
<sequence>MSHEDTTVLGEISIAKLDRHHLQGGLNLSQEFSWPYRLEDWAFAFEIGEGVVLERNGEVLGTALWWCYGQSYAAAGMIIVTEKAQGGGNGSRLFDALLQATEGRNVLLNATAEGLPLYLRRGFEKWGMVHQHQCVLHKGYTVKHRDDIRDAVASDFGRIQALDCQAIGMPRERLVNALLNAGEAIVLEREGQISGFSLRRRFGRGYVVGPVAASGVEDAKCLIEAQLAKLAGEFVRIDVYAEDGLSEWLEERGLKQVSEAISMVKGVLPTATAPMHMYAVSNQSFS</sequence>
<dbReference type="Pfam" id="PF13508">
    <property type="entry name" value="Acetyltransf_7"/>
    <property type="match status" value="1"/>
</dbReference>